<dbReference type="Proteomes" id="UP000238762">
    <property type="component" value="Unassembled WGS sequence"/>
</dbReference>
<dbReference type="InterPro" id="IPR037257">
    <property type="entry name" value="T2SS_E_N_sf"/>
</dbReference>
<sequence length="74" mass="8643">MTAAIINQIFLGELLVRKKVITRSQLRECLAVQRQTKQKLGEIILEKRLLSAQEISLILKEQHWRNLGYWVIGD</sequence>
<gene>
    <name evidence="1" type="ORF">C7B64_02360</name>
</gene>
<dbReference type="OrthoDB" id="574304at2"/>
<dbReference type="EMBL" id="PVWJ01000007">
    <property type="protein sequence ID" value="PSB04822.1"/>
    <property type="molecule type" value="Genomic_DNA"/>
</dbReference>
<reference evidence="1 2" key="2">
    <citation type="submission" date="2018-03" db="EMBL/GenBank/DDBJ databases">
        <title>The ancient ancestry and fast evolution of plastids.</title>
        <authorList>
            <person name="Moore K.R."/>
            <person name="Magnabosco C."/>
            <person name="Momper L."/>
            <person name="Gold D.A."/>
            <person name="Bosak T."/>
            <person name="Fournier G.P."/>
        </authorList>
    </citation>
    <scope>NUCLEOTIDE SEQUENCE [LARGE SCALE GENOMIC DNA]</scope>
    <source>
        <strain evidence="1 2">CCAP 1448/3</strain>
    </source>
</reference>
<protein>
    <recommendedName>
        <fullName evidence="3">Type II secretion system protein GspE N-terminal domain-containing protein</fullName>
    </recommendedName>
</protein>
<evidence type="ECO:0000313" key="2">
    <source>
        <dbReference type="Proteomes" id="UP000238762"/>
    </source>
</evidence>
<keyword evidence="2" id="KW-1185">Reference proteome</keyword>
<dbReference type="RefSeq" id="WP_106287057.1">
    <property type="nucleotide sequence ID" value="NZ_CAWNTC010000151.1"/>
</dbReference>
<evidence type="ECO:0000313" key="1">
    <source>
        <dbReference type="EMBL" id="PSB04822.1"/>
    </source>
</evidence>
<dbReference type="AlphaFoldDB" id="A0A2T1C965"/>
<comment type="caution">
    <text evidence="1">The sequence shown here is derived from an EMBL/GenBank/DDBJ whole genome shotgun (WGS) entry which is preliminary data.</text>
</comment>
<organism evidence="1 2">
    <name type="scientific">Merismopedia glauca CCAP 1448/3</name>
    <dbReference type="NCBI Taxonomy" id="1296344"/>
    <lineage>
        <taxon>Bacteria</taxon>
        <taxon>Bacillati</taxon>
        <taxon>Cyanobacteriota</taxon>
        <taxon>Cyanophyceae</taxon>
        <taxon>Synechococcales</taxon>
        <taxon>Merismopediaceae</taxon>
        <taxon>Merismopedia</taxon>
    </lineage>
</organism>
<proteinExistence type="predicted"/>
<reference evidence="1 2" key="1">
    <citation type="submission" date="2018-02" db="EMBL/GenBank/DDBJ databases">
        <authorList>
            <person name="Cohen D.B."/>
            <person name="Kent A.D."/>
        </authorList>
    </citation>
    <scope>NUCLEOTIDE SEQUENCE [LARGE SCALE GENOMIC DNA]</scope>
    <source>
        <strain evidence="1 2">CCAP 1448/3</strain>
    </source>
</reference>
<evidence type="ECO:0008006" key="3">
    <source>
        <dbReference type="Google" id="ProtNLM"/>
    </source>
</evidence>
<dbReference type="SUPFAM" id="SSF160246">
    <property type="entry name" value="EspE N-terminal domain-like"/>
    <property type="match status" value="1"/>
</dbReference>
<name>A0A2T1C965_9CYAN</name>
<accession>A0A2T1C965</accession>